<reference evidence="3 4" key="1">
    <citation type="submission" date="2015-01" db="EMBL/GenBank/DDBJ databases">
        <title>The Genome Sequence of Rhinocladiella mackenzie CBS 650.93.</title>
        <authorList>
            <consortium name="The Broad Institute Genomics Platform"/>
            <person name="Cuomo C."/>
            <person name="de Hoog S."/>
            <person name="Gorbushina A."/>
            <person name="Stielow B."/>
            <person name="Teixiera M."/>
            <person name="Abouelleil A."/>
            <person name="Chapman S.B."/>
            <person name="Priest M."/>
            <person name="Young S.K."/>
            <person name="Wortman J."/>
            <person name="Nusbaum C."/>
            <person name="Birren B."/>
        </authorList>
    </citation>
    <scope>NUCLEOTIDE SEQUENCE [LARGE SCALE GENOMIC DNA]</scope>
    <source>
        <strain evidence="3 4">CBS 650.93</strain>
    </source>
</reference>
<name>A0A0D2FUD1_9EURO</name>
<dbReference type="PANTHER" id="PTHR35339:SF2">
    <property type="entry name" value="DUF2264 DOMAIN-CONTAINING PROTEIN-RELATED"/>
    <property type="match status" value="1"/>
</dbReference>
<dbReference type="InterPro" id="IPR016624">
    <property type="entry name" value="UCP014753"/>
</dbReference>
<dbReference type="Pfam" id="PF20938">
    <property type="entry name" value="DUF2264_C"/>
    <property type="match status" value="1"/>
</dbReference>
<protein>
    <recommendedName>
        <fullName evidence="5">DUF2264 domain-containing protein</fullName>
    </recommendedName>
</protein>
<evidence type="ECO:0000313" key="4">
    <source>
        <dbReference type="Proteomes" id="UP000053617"/>
    </source>
</evidence>
<dbReference type="Pfam" id="PF10022">
    <property type="entry name" value="DUF2264"/>
    <property type="match status" value="1"/>
</dbReference>
<evidence type="ECO:0000259" key="2">
    <source>
        <dbReference type="Pfam" id="PF20938"/>
    </source>
</evidence>
<dbReference type="HOGENOM" id="CLU_028269_1_0_1"/>
<dbReference type="Proteomes" id="UP000053617">
    <property type="component" value="Unassembled WGS sequence"/>
</dbReference>
<dbReference type="RefSeq" id="XP_013272848.1">
    <property type="nucleotide sequence ID" value="XM_013417394.1"/>
</dbReference>
<keyword evidence="4" id="KW-1185">Reference proteome</keyword>
<dbReference type="VEuPathDB" id="FungiDB:Z518_03684"/>
<dbReference type="GeneID" id="25291755"/>
<dbReference type="OrthoDB" id="5150166at2759"/>
<dbReference type="PIRSF" id="PIRSF014753">
    <property type="entry name" value="UCP014753"/>
    <property type="match status" value="1"/>
</dbReference>
<dbReference type="AlphaFoldDB" id="A0A0D2FUD1"/>
<dbReference type="EMBL" id="KN847477">
    <property type="protein sequence ID" value="KIX05712.1"/>
    <property type="molecule type" value="Genomic_DNA"/>
</dbReference>
<organism evidence="3 4">
    <name type="scientific">Rhinocladiella mackenziei CBS 650.93</name>
    <dbReference type="NCBI Taxonomy" id="1442369"/>
    <lineage>
        <taxon>Eukaryota</taxon>
        <taxon>Fungi</taxon>
        <taxon>Dikarya</taxon>
        <taxon>Ascomycota</taxon>
        <taxon>Pezizomycotina</taxon>
        <taxon>Eurotiomycetes</taxon>
        <taxon>Chaetothyriomycetidae</taxon>
        <taxon>Chaetothyriales</taxon>
        <taxon>Herpotrichiellaceae</taxon>
        <taxon>Rhinocladiella</taxon>
    </lineage>
</organism>
<dbReference type="PANTHER" id="PTHR35339">
    <property type="entry name" value="LINALOOL DEHYDRATASE_ISOMERASE DOMAIN-CONTAINING PROTEIN"/>
    <property type="match status" value="1"/>
</dbReference>
<gene>
    <name evidence="3" type="ORF">Z518_03684</name>
</gene>
<evidence type="ECO:0008006" key="5">
    <source>
        <dbReference type="Google" id="ProtNLM"/>
    </source>
</evidence>
<feature type="domain" description="DUF2264" evidence="1">
    <location>
        <begin position="14"/>
        <end position="374"/>
    </location>
</feature>
<evidence type="ECO:0000259" key="1">
    <source>
        <dbReference type="Pfam" id="PF10022"/>
    </source>
</evidence>
<dbReference type="InterPro" id="IPR049349">
    <property type="entry name" value="DUF2264_N"/>
</dbReference>
<dbReference type="InterPro" id="IPR049237">
    <property type="entry name" value="DUF2264_C"/>
</dbReference>
<sequence length="693" mass="76676">MPRLAGFSDNPFRTREDVRAAALALLQNLCKYQSPGCARIRVPVSTGAHFDETAAQLEGYARPLWVMGALLSGEAESDELAQSLAESFVRGLANGTSPDHPEYWGPVVGRDQRMVEMEIVSFALLSAPHAFFHKQTPEAKANITSWLKTIIGKDMPTTNWLWFRVMTNLALIKVCGLPQEPIRSLMNDDLDALDTFCLQNGWASDGPWSDQGRQADYYSGSFAIQFSQLLYAKFAKDIDPERCKTYLERARNFAGDFCHYFDTAGAAIPFGRSLTYRFALAGFWSAAAYAEVELPHPLDDPGVVKGLLLRHLRWWSSKYDIFHVDGTLNIGFLYPNMFMCEDYNSPQSVYWCMKTLCVLGLSNAHPFWRSREQALPSAGISLAKAMTSPMHIVCNTGSHHFLLSSGQFCPWPLKATEAKYGKFAYSSHFGFSVPTGPLVQQMAPDSTLALSADEGDTWKVRWVPLGTRFGTATLVTGGKTENVPVLISSWKPWRLLDVMVSTALIPPSDQWPHWHIRVHQISTGSANTRPDVMSVEGGFAIYGRQMSDGLPIRPMTMADFARSEGPRGPLEAIFTDSDGCLVCSADGASGIRKLQPIRTGSYSRALLCQLDGFLLKPDANTNLMRQRTVIPTLKGVISSDTYGEARNYLMAVGVFAMADQSGNIIEKWNAPPDICLGDDKECGVEAHIKLDGW</sequence>
<feature type="domain" description="DUF2264" evidence="2">
    <location>
        <begin position="384"/>
        <end position="669"/>
    </location>
</feature>
<accession>A0A0D2FUD1</accession>
<proteinExistence type="predicted"/>
<evidence type="ECO:0000313" key="3">
    <source>
        <dbReference type="EMBL" id="KIX05712.1"/>
    </source>
</evidence>